<evidence type="ECO:0000313" key="2">
    <source>
        <dbReference type="EMBL" id="CAI4004474.1"/>
    </source>
</evidence>
<feature type="region of interest" description="Disordered" evidence="1">
    <location>
        <begin position="1"/>
        <end position="51"/>
    </location>
</feature>
<feature type="compositionally biased region" description="Pro residues" evidence="1">
    <location>
        <begin position="27"/>
        <end position="39"/>
    </location>
</feature>
<dbReference type="EMBL" id="CAMXCT010003441">
    <property type="protein sequence ID" value="CAI4004474.1"/>
    <property type="molecule type" value="Genomic_DNA"/>
</dbReference>
<feature type="region of interest" description="Disordered" evidence="1">
    <location>
        <begin position="287"/>
        <end position="358"/>
    </location>
</feature>
<evidence type="ECO:0000313" key="3">
    <source>
        <dbReference type="EMBL" id="CAL4791786.1"/>
    </source>
</evidence>
<feature type="compositionally biased region" description="Basic and acidic residues" evidence="1">
    <location>
        <begin position="346"/>
        <end position="358"/>
    </location>
</feature>
<dbReference type="EMBL" id="CAMXCT020003441">
    <property type="protein sequence ID" value="CAL1157849.1"/>
    <property type="molecule type" value="Genomic_DNA"/>
</dbReference>
<dbReference type="OrthoDB" id="442756at2759"/>
<proteinExistence type="predicted"/>
<feature type="compositionally biased region" description="Low complexity" evidence="1">
    <location>
        <begin position="288"/>
        <end position="308"/>
    </location>
</feature>
<keyword evidence="4" id="KW-1185">Reference proteome</keyword>
<gene>
    <name evidence="2" type="ORF">C1SCF055_LOCUS30258</name>
</gene>
<organism evidence="2">
    <name type="scientific">Cladocopium goreaui</name>
    <dbReference type="NCBI Taxonomy" id="2562237"/>
    <lineage>
        <taxon>Eukaryota</taxon>
        <taxon>Sar</taxon>
        <taxon>Alveolata</taxon>
        <taxon>Dinophyceae</taxon>
        <taxon>Suessiales</taxon>
        <taxon>Symbiodiniaceae</taxon>
        <taxon>Cladocopium</taxon>
    </lineage>
</organism>
<dbReference type="AlphaFoldDB" id="A0A9P1D649"/>
<accession>A0A9P1D649</accession>
<sequence length="502" mass="55555">MADAALAAPVPNPDEEDIQQVEETAPSDPPAREPVPPTGPNVTGPSDDRKPSVQRAKVQYAKFHNVSVGDVTQEMLFESPEGLEGWACYGLDCKARGPMGNAMYRQLKKDPGAQECYKWLFDDLKKKFRQSWAMDRSFDTVLKKRIKTISTKVKQEEIGVWKSELQLQQHFGGVDQPEAQRQASNYIKNCRKWEEAFVFYNTWTEADNYLLVEKLVSKCEEESWKDVAELVDSSGTFETESFKCKAVRKYAFFYGVPFESCNVQEVAASPQGLQGWAEMNVCIPGLNDGETSSGTSDSAATDPSSPEAGSPNKDGEAPAPKAKAKAKAKAKGKATPKPKAAGGGRTKKEASAEQAAEKAVKEILSNHQMATQIMEKVAGQGDDLPSEYRWAKSFIEEYKEMVTSFRDAMTPEQGQDITEFVDSVKLSILGKTGIRSLKKTYKDDYLSFMNLFVDRCQTIAAGNLIFTSAIFPMMHGLATRVHKMAQAMVEPEGPKSKKLRIA</sequence>
<evidence type="ECO:0000256" key="1">
    <source>
        <dbReference type="SAM" id="MobiDB-lite"/>
    </source>
</evidence>
<dbReference type="Proteomes" id="UP001152797">
    <property type="component" value="Unassembled WGS sequence"/>
</dbReference>
<protein>
    <submittedName>
        <fullName evidence="2">Uncharacterized protein</fullName>
    </submittedName>
</protein>
<evidence type="ECO:0000313" key="4">
    <source>
        <dbReference type="Proteomes" id="UP001152797"/>
    </source>
</evidence>
<reference evidence="2" key="1">
    <citation type="submission" date="2022-10" db="EMBL/GenBank/DDBJ databases">
        <authorList>
            <person name="Chen Y."/>
            <person name="Dougan E. K."/>
            <person name="Chan C."/>
            <person name="Rhodes N."/>
            <person name="Thang M."/>
        </authorList>
    </citation>
    <scope>NUCLEOTIDE SEQUENCE</scope>
</reference>
<feature type="compositionally biased region" description="Basic residues" evidence="1">
    <location>
        <begin position="322"/>
        <end position="336"/>
    </location>
</feature>
<reference evidence="3 4" key="2">
    <citation type="submission" date="2024-05" db="EMBL/GenBank/DDBJ databases">
        <authorList>
            <person name="Chen Y."/>
            <person name="Shah S."/>
            <person name="Dougan E. K."/>
            <person name="Thang M."/>
            <person name="Chan C."/>
        </authorList>
    </citation>
    <scope>NUCLEOTIDE SEQUENCE [LARGE SCALE GENOMIC DNA]</scope>
</reference>
<name>A0A9P1D649_9DINO</name>
<dbReference type="EMBL" id="CAMXCT030003441">
    <property type="protein sequence ID" value="CAL4791786.1"/>
    <property type="molecule type" value="Genomic_DNA"/>
</dbReference>
<comment type="caution">
    <text evidence="2">The sequence shown here is derived from an EMBL/GenBank/DDBJ whole genome shotgun (WGS) entry which is preliminary data.</text>
</comment>